<evidence type="ECO:0000313" key="2">
    <source>
        <dbReference type="EMBL" id="STM18377.1"/>
    </source>
</evidence>
<protein>
    <submittedName>
        <fullName evidence="2">Putative adhesin</fullName>
    </submittedName>
</protein>
<reference evidence="2 3" key="1">
    <citation type="submission" date="2018-06" db="EMBL/GenBank/DDBJ databases">
        <authorList>
            <consortium name="Pathogen Informatics"/>
            <person name="Doyle S."/>
        </authorList>
    </citation>
    <scope>NUCLEOTIDE SEQUENCE [LARGE SCALE GENOMIC DNA]</scope>
    <source>
        <strain evidence="2 3">NCTC7922</strain>
    </source>
</reference>
<name>A0A377DBE9_ECOLX</name>
<dbReference type="AlphaFoldDB" id="A0A377DBE9"/>
<evidence type="ECO:0000256" key="1">
    <source>
        <dbReference type="SAM" id="Phobius"/>
    </source>
</evidence>
<keyword evidence="1" id="KW-0472">Membrane</keyword>
<evidence type="ECO:0000313" key="3">
    <source>
        <dbReference type="Proteomes" id="UP000254174"/>
    </source>
</evidence>
<keyword evidence="1" id="KW-1133">Transmembrane helix</keyword>
<keyword evidence="1" id="KW-0812">Transmembrane</keyword>
<accession>A0A377DBE9</accession>
<sequence length="59" mass="6688">MVGKAHGNGDRRGDNTICGLGDRLRRLTAGICLINKLFSLLWLLPLRILILRTRILPRH</sequence>
<feature type="transmembrane region" description="Helical" evidence="1">
    <location>
        <begin position="27"/>
        <end position="50"/>
    </location>
</feature>
<dbReference type="EMBL" id="UGFC01000006">
    <property type="protein sequence ID" value="STM18377.1"/>
    <property type="molecule type" value="Genomic_DNA"/>
</dbReference>
<proteinExistence type="predicted"/>
<organism evidence="2 3">
    <name type="scientific">Escherichia coli</name>
    <dbReference type="NCBI Taxonomy" id="562"/>
    <lineage>
        <taxon>Bacteria</taxon>
        <taxon>Pseudomonadati</taxon>
        <taxon>Pseudomonadota</taxon>
        <taxon>Gammaproteobacteria</taxon>
        <taxon>Enterobacterales</taxon>
        <taxon>Enterobacteriaceae</taxon>
        <taxon>Escherichia</taxon>
    </lineage>
</organism>
<gene>
    <name evidence="2" type="ORF">NCTC7922_04568</name>
</gene>
<dbReference type="Proteomes" id="UP000254174">
    <property type="component" value="Unassembled WGS sequence"/>
</dbReference>